<feature type="transmembrane region" description="Helical" evidence="5">
    <location>
        <begin position="376"/>
        <end position="400"/>
    </location>
</feature>
<reference evidence="7 8" key="1">
    <citation type="submission" date="2018-05" db="EMBL/GenBank/DDBJ databases">
        <title>Draft Genome Sequence of Arthrobacter cumminsii IME1328, Isolated from a Patient Who Suffered from Foot Ulcers in China.</title>
        <authorList>
            <person name="Li M."/>
            <person name="Jiang Z."/>
            <person name="Sun Q."/>
            <person name="Tong Y."/>
        </authorList>
    </citation>
    <scope>NUCLEOTIDE SEQUENCE [LARGE SCALE GENOMIC DNA]</scope>
    <source>
        <strain evidence="7 8">IME1328</strain>
    </source>
</reference>
<keyword evidence="3 5" id="KW-1133">Transmembrane helix</keyword>
<dbReference type="InterPro" id="IPR036259">
    <property type="entry name" value="MFS_trans_sf"/>
</dbReference>
<feature type="domain" description="Major facilitator superfamily (MFS) profile" evidence="6">
    <location>
        <begin position="27"/>
        <end position="452"/>
    </location>
</feature>
<comment type="caution">
    <text evidence="7">The sequence shown here is derived from an EMBL/GenBank/DDBJ whole genome shotgun (WGS) entry which is preliminary data.</text>
</comment>
<evidence type="ECO:0000256" key="1">
    <source>
        <dbReference type="ARBA" id="ARBA00004651"/>
    </source>
</evidence>
<dbReference type="InterPro" id="IPR011701">
    <property type="entry name" value="MFS"/>
</dbReference>
<feature type="transmembrane region" description="Helical" evidence="5">
    <location>
        <begin position="20"/>
        <end position="40"/>
    </location>
</feature>
<feature type="transmembrane region" description="Helical" evidence="5">
    <location>
        <begin position="181"/>
        <end position="201"/>
    </location>
</feature>
<evidence type="ECO:0000256" key="3">
    <source>
        <dbReference type="ARBA" id="ARBA00022989"/>
    </source>
</evidence>
<feature type="transmembrane region" description="Helical" evidence="5">
    <location>
        <begin position="241"/>
        <end position="267"/>
    </location>
</feature>
<sequence length="461" mass="48583">MGKLNPHIMQTHAPHNGRKVSGRAWLITILLVIFQIIAFADKAVLGLVAPYAIPDLGITSVQFGFIGSAFFFLYAIASVVAGIAASRYSAKWIIFVLGVIWAVTQFPMWLGGGAMVLLISRIILGAGEGPATAMSLTSVHGWFKPEQRALPSNMVAVGSTLGPVVAAPVLTLIIVGWGWRWAFGILGIVGVAWLIAWAVMAKDGPYSTTNMEKAKELSSTDGEVETKDIDAQAPVSIWKALLSLTFVAAVIGGASNFFVQGFLTTWLPQYLNGVVGLDLPQVGTVTMLPWMLGAAVLLVLGLMGHKMMKRGRNVHQSIAMPFGISALIAGVAFLLVQTSSGVGAIAFLTIGAGFSLIYPMTASAIGFAVGPKQRPILMATLGGVASVGAIFSPTLVGWLMDKAGYEPPQKGAPVPEPMVEAMATGMHQALTITGIFLLIGGVMCILFLRPEKLAAKLQKTA</sequence>
<accession>A0ABX5L506</accession>
<dbReference type="InterPro" id="IPR050382">
    <property type="entry name" value="MFS_Na/Anion_cotransporter"/>
</dbReference>
<keyword evidence="8" id="KW-1185">Reference proteome</keyword>
<dbReference type="SUPFAM" id="SSF103473">
    <property type="entry name" value="MFS general substrate transporter"/>
    <property type="match status" value="1"/>
</dbReference>
<dbReference type="Gene3D" id="1.20.1250.20">
    <property type="entry name" value="MFS general substrate transporter like domains"/>
    <property type="match status" value="2"/>
</dbReference>
<comment type="subcellular location">
    <subcellularLocation>
        <location evidence="1">Cell membrane</location>
        <topology evidence="1">Multi-pass membrane protein</topology>
    </subcellularLocation>
</comment>
<feature type="transmembrane region" description="Helical" evidence="5">
    <location>
        <begin position="60"/>
        <end position="85"/>
    </location>
</feature>
<name>A0ABX5L506_9MICC</name>
<feature type="transmembrane region" description="Helical" evidence="5">
    <location>
        <begin position="122"/>
        <end position="143"/>
    </location>
</feature>
<evidence type="ECO:0000259" key="6">
    <source>
        <dbReference type="PROSITE" id="PS50850"/>
    </source>
</evidence>
<proteinExistence type="predicted"/>
<dbReference type="InterPro" id="IPR020846">
    <property type="entry name" value="MFS_dom"/>
</dbReference>
<feature type="transmembrane region" description="Helical" evidence="5">
    <location>
        <begin position="342"/>
        <end position="369"/>
    </location>
</feature>
<feature type="transmembrane region" description="Helical" evidence="5">
    <location>
        <begin position="287"/>
        <end position="305"/>
    </location>
</feature>
<evidence type="ECO:0000256" key="4">
    <source>
        <dbReference type="ARBA" id="ARBA00023136"/>
    </source>
</evidence>
<dbReference type="PANTHER" id="PTHR11662:SF450">
    <property type="entry name" value="BLR1003 PROTEIN"/>
    <property type="match status" value="1"/>
</dbReference>
<dbReference type="PANTHER" id="PTHR11662">
    <property type="entry name" value="SOLUTE CARRIER FAMILY 17"/>
    <property type="match status" value="1"/>
</dbReference>
<evidence type="ECO:0000313" key="7">
    <source>
        <dbReference type="EMBL" id="PWI27816.1"/>
    </source>
</evidence>
<protein>
    <submittedName>
        <fullName evidence="7">MFS transporter</fullName>
    </submittedName>
</protein>
<feature type="transmembrane region" description="Helical" evidence="5">
    <location>
        <begin position="426"/>
        <end position="448"/>
    </location>
</feature>
<dbReference type="EMBL" id="QFWG01000005">
    <property type="protein sequence ID" value="PWI27816.1"/>
    <property type="molecule type" value="Genomic_DNA"/>
</dbReference>
<keyword evidence="4 5" id="KW-0472">Membrane</keyword>
<feature type="transmembrane region" description="Helical" evidence="5">
    <location>
        <begin position="92"/>
        <end position="110"/>
    </location>
</feature>
<dbReference type="PROSITE" id="PS50850">
    <property type="entry name" value="MFS"/>
    <property type="match status" value="1"/>
</dbReference>
<dbReference type="Proteomes" id="UP000245514">
    <property type="component" value="Unassembled WGS sequence"/>
</dbReference>
<evidence type="ECO:0000313" key="8">
    <source>
        <dbReference type="Proteomes" id="UP000245514"/>
    </source>
</evidence>
<gene>
    <name evidence="7" type="ORF">CAY35_05020</name>
</gene>
<organism evidence="7 8">
    <name type="scientific">Pseudoglutamicibacter cumminsii</name>
    <dbReference type="NCBI Taxonomy" id="156979"/>
    <lineage>
        <taxon>Bacteria</taxon>
        <taxon>Bacillati</taxon>
        <taxon>Actinomycetota</taxon>
        <taxon>Actinomycetes</taxon>
        <taxon>Micrococcales</taxon>
        <taxon>Micrococcaceae</taxon>
        <taxon>Pseudoglutamicibacter</taxon>
    </lineage>
</organism>
<dbReference type="Pfam" id="PF07690">
    <property type="entry name" value="MFS_1"/>
    <property type="match status" value="1"/>
</dbReference>
<feature type="transmembrane region" description="Helical" evidence="5">
    <location>
        <begin position="317"/>
        <end position="336"/>
    </location>
</feature>
<keyword evidence="2 5" id="KW-0812">Transmembrane</keyword>
<evidence type="ECO:0000256" key="2">
    <source>
        <dbReference type="ARBA" id="ARBA00022692"/>
    </source>
</evidence>
<feature type="transmembrane region" description="Helical" evidence="5">
    <location>
        <begin position="155"/>
        <end position="175"/>
    </location>
</feature>
<evidence type="ECO:0000256" key="5">
    <source>
        <dbReference type="SAM" id="Phobius"/>
    </source>
</evidence>